<dbReference type="InterPro" id="IPR002347">
    <property type="entry name" value="SDR_fam"/>
</dbReference>
<dbReference type="InterPro" id="IPR036291">
    <property type="entry name" value="NAD(P)-bd_dom_sf"/>
</dbReference>
<proteinExistence type="predicted"/>
<accession>A0A4R4UM86</accession>
<dbReference type="OrthoDB" id="286404at2"/>
<dbReference type="EMBL" id="SMKV01000032">
    <property type="protein sequence ID" value="TDC89563.1"/>
    <property type="molecule type" value="Genomic_DNA"/>
</dbReference>
<dbReference type="SUPFAM" id="SSF51735">
    <property type="entry name" value="NAD(P)-binding Rossmann-fold domains"/>
    <property type="match status" value="1"/>
</dbReference>
<evidence type="ECO:0000313" key="1">
    <source>
        <dbReference type="EMBL" id="TDC89563.1"/>
    </source>
</evidence>
<organism evidence="1 2">
    <name type="scientific">Saccharopolyspora aridisoli</name>
    <dbReference type="NCBI Taxonomy" id="2530385"/>
    <lineage>
        <taxon>Bacteria</taxon>
        <taxon>Bacillati</taxon>
        <taxon>Actinomycetota</taxon>
        <taxon>Actinomycetes</taxon>
        <taxon>Pseudonocardiales</taxon>
        <taxon>Pseudonocardiaceae</taxon>
        <taxon>Saccharopolyspora</taxon>
    </lineage>
</organism>
<evidence type="ECO:0000313" key="2">
    <source>
        <dbReference type="Proteomes" id="UP000294744"/>
    </source>
</evidence>
<comment type="caution">
    <text evidence="1">The sequence shown here is derived from an EMBL/GenBank/DDBJ whole genome shotgun (WGS) entry which is preliminary data.</text>
</comment>
<dbReference type="Pfam" id="PF13561">
    <property type="entry name" value="adh_short_C2"/>
    <property type="match status" value="1"/>
</dbReference>
<dbReference type="AlphaFoldDB" id="A0A4R4UM86"/>
<gene>
    <name evidence="1" type="ORF">E1161_21255</name>
</gene>
<name>A0A4R4UM86_9PSEU</name>
<dbReference type="Proteomes" id="UP000294744">
    <property type="component" value="Unassembled WGS sequence"/>
</dbReference>
<reference evidence="1 2" key="1">
    <citation type="submission" date="2019-03" db="EMBL/GenBank/DDBJ databases">
        <title>Draft genome sequences of novel Actinobacteria.</title>
        <authorList>
            <person name="Sahin N."/>
            <person name="Ay H."/>
            <person name="Saygin H."/>
        </authorList>
    </citation>
    <scope>NUCLEOTIDE SEQUENCE [LARGE SCALE GENOMIC DNA]</scope>
    <source>
        <strain evidence="1 2">16K404</strain>
    </source>
</reference>
<keyword evidence="2" id="KW-1185">Reference proteome</keyword>
<sequence>MVRTPQGRAAAPEEVATFVVFLASEESSFATGSEFVVDGGLVADVPHG</sequence>
<protein>
    <submittedName>
        <fullName evidence="1">SDR family oxidoreductase</fullName>
    </submittedName>
</protein>
<dbReference type="Gene3D" id="3.40.50.720">
    <property type="entry name" value="NAD(P)-binding Rossmann-like Domain"/>
    <property type="match status" value="1"/>
</dbReference>